<keyword evidence="1" id="KW-1133">Transmembrane helix</keyword>
<evidence type="ECO:0000313" key="4">
    <source>
        <dbReference type="WBParaSite" id="GPUH_0000889501-mRNA-1"/>
    </source>
</evidence>
<evidence type="ECO:0000313" key="2">
    <source>
        <dbReference type="EMBL" id="VDK66002.1"/>
    </source>
</evidence>
<keyword evidence="1" id="KW-0472">Membrane</keyword>
<dbReference type="AlphaFoldDB" id="A0A183DJJ4"/>
<accession>A0A183DJJ4</accession>
<protein>
    <submittedName>
        <fullName evidence="4">MFS domain-containing protein</fullName>
    </submittedName>
</protein>
<keyword evidence="1" id="KW-0812">Transmembrane</keyword>
<reference evidence="4" key="1">
    <citation type="submission" date="2016-06" db="UniProtKB">
        <authorList>
            <consortium name="WormBaseParasite"/>
        </authorList>
    </citation>
    <scope>IDENTIFICATION</scope>
</reference>
<feature type="transmembrane region" description="Helical" evidence="1">
    <location>
        <begin position="25"/>
        <end position="54"/>
    </location>
</feature>
<dbReference type="EMBL" id="UYRT01027160">
    <property type="protein sequence ID" value="VDK66002.1"/>
    <property type="molecule type" value="Genomic_DNA"/>
</dbReference>
<evidence type="ECO:0000313" key="3">
    <source>
        <dbReference type="Proteomes" id="UP000271098"/>
    </source>
</evidence>
<evidence type="ECO:0000256" key="1">
    <source>
        <dbReference type="SAM" id="Phobius"/>
    </source>
</evidence>
<keyword evidence="3" id="KW-1185">Reference proteome</keyword>
<dbReference type="Proteomes" id="UP000271098">
    <property type="component" value="Unassembled WGS sequence"/>
</dbReference>
<name>A0A183DJJ4_9BILA</name>
<proteinExistence type="predicted"/>
<reference evidence="2 3" key="2">
    <citation type="submission" date="2018-11" db="EMBL/GenBank/DDBJ databases">
        <authorList>
            <consortium name="Pathogen Informatics"/>
        </authorList>
    </citation>
    <scope>NUCLEOTIDE SEQUENCE [LARGE SCALE GENOMIC DNA]</scope>
</reference>
<gene>
    <name evidence="2" type="ORF">GPUH_LOCUS8883</name>
</gene>
<sequence length="81" mass="8806">MQQVGGFVRGVMNFVPVLAADDGTLFAAVFQVSLAVGLMTLSVMLVAAVLFFAVPEFSRYLSQKLSRFLHMEKGNFISTTS</sequence>
<dbReference type="WBParaSite" id="GPUH_0000889501-mRNA-1">
    <property type="protein sequence ID" value="GPUH_0000889501-mRNA-1"/>
    <property type="gene ID" value="GPUH_0000889501"/>
</dbReference>
<organism evidence="4">
    <name type="scientific">Gongylonema pulchrum</name>
    <dbReference type="NCBI Taxonomy" id="637853"/>
    <lineage>
        <taxon>Eukaryota</taxon>
        <taxon>Metazoa</taxon>
        <taxon>Ecdysozoa</taxon>
        <taxon>Nematoda</taxon>
        <taxon>Chromadorea</taxon>
        <taxon>Rhabditida</taxon>
        <taxon>Spirurina</taxon>
        <taxon>Spiruromorpha</taxon>
        <taxon>Spiruroidea</taxon>
        <taxon>Gongylonematidae</taxon>
        <taxon>Gongylonema</taxon>
    </lineage>
</organism>